<organism evidence="1 2">
    <name type="scientific">Rosenbergiella australiborealis</name>
    <dbReference type="NCBI Taxonomy" id="1544696"/>
    <lineage>
        <taxon>Bacteria</taxon>
        <taxon>Pseudomonadati</taxon>
        <taxon>Pseudomonadota</taxon>
        <taxon>Gammaproteobacteria</taxon>
        <taxon>Enterobacterales</taxon>
        <taxon>Erwiniaceae</taxon>
        <taxon>Rosenbergiella</taxon>
    </lineage>
</organism>
<accession>A0ABS5T863</accession>
<gene>
    <name evidence="1" type="ORF">HGT73_14285</name>
</gene>
<reference evidence="1 2" key="1">
    <citation type="submission" date="2020-04" db="EMBL/GenBank/DDBJ databases">
        <title>Genome sequencing of Rosenbergiella species.</title>
        <authorList>
            <person name="Alvarez-Perez S."/>
            <person name="Lievens B."/>
        </authorList>
    </citation>
    <scope>NUCLEOTIDE SEQUENCE [LARGE SCALE GENOMIC DNA]</scope>
    <source>
        <strain evidence="1 2">CdVSA20.1</strain>
    </source>
</reference>
<protein>
    <submittedName>
        <fullName evidence="1">DUF3289 family protein</fullName>
    </submittedName>
</protein>
<dbReference type="Proteomes" id="UP000786875">
    <property type="component" value="Unassembled WGS sequence"/>
</dbReference>
<dbReference type="EMBL" id="JABBFO010000022">
    <property type="protein sequence ID" value="MBT0728511.1"/>
    <property type="molecule type" value="Genomic_DNA"/>
</dbReference>
<sequence>MPTLSFPILIFKTRNKRDDYGARDMRYGDLTAAQLISQYRLNYVSDIVDPYTLTRRNSMNQPQSMFCCNLRGQSEKITRQHCSDLLFDEFRRLSRIFSFYGPYKQVIGKMITHMQYSDGKPFTDRLLDRALEEQILGDKSYDNSTRILITKAIESNINWEKLTYPIEMKNELSKAVSLGKLPKFDRLQDHYNGMGISVHDTWSTYITLKSLNIKHNRFRAEIHYNVQDHFGLDNDDIMNTRFSQFQFFRLWFVLQRYDQFGFKLFMTNMHTTIEISGSI</sequence>
<proteinExistence type="predicted"/>
<dbReference type="Pfam" id="PF11692">
    <property type="entry name" value="DUF3289"/>
    <property type="match status" value="1"/>
</dbReference>
<name>A0ABS5T863_9GAMM</name>
<comment type="caution">
    <text evidence="1">The sequence shown here is derived from an EMBL/GenBank/DDBJ whole genome shotgun (WGS) entry which is preliminary data.</text>
</comment>
<dbReference type="NCBIfam" id="TIGR03034">
    <property type="entry name" value="YPO3983 family protein"/>
    <property type="match status" value="1"/>
</dbReference>
<evidence type="ECO:0000313" key="2">
    <source>
        <dbReference type="Proteomes" id="UP000786875"/>
    </source>
</evidence>
<keyword evidence="2" id="KW-1185">Reference proteome</keyword>
<evidence type="ECO:0000313" key="1">
    <source>
        <dbReference type="EMBL" id="MBT0728511.1"/>
    </source>
</evidence>
<dbReference type="InterPro" id="IPR017483">
    <property type="entry name" value="CHP03034"/>
</dbReference>